<dbReference type="AlphaFoldDB" id="A0A9D1W6P6"/>
<protein>
    <submittedName>
        <fullName evidence="4">Amidohydrolase</fullName>
    </submittedName>
</protein>
<dbReference type="PANTHER" id="PTHR11014:SF63">
    <property type="entry name" value="METALLOPEPTIDASE, PUTATIVE (AFU_ORTHOLOGUE AFUA_6G09600)-RELATED"/>
    <property type="match status" value="1"/>
</dbReference>
<dbReference type="InterPro" id="IPR011650">
    <property type="entry name" value="Peptidase_M20_dimer"/>
</dbReference>
<name>A0A9D1W6P6_9SPHI</name>
<dbReference type="InterPro" id="IPR017439">
    <property type="entry name" value="Amidohydrolase"/>
</dbReference>
<reference evidence="4" key="1">
    <citation type="journal article" date="2021" name="PeerJ">
        <title>Extensive microbial diversity within the chicken gut microbiome revealed by metagenomics and culture.</title>
        <authorList>
            <person name="Gilroy R."/>
            <person name="Ravi A."/>
            <person name="Getino M."/>
            <person name="Pursley I."/>
            <person name="Horton D.L."/>
            <person name="Alikhan N.F."/>
            <person name="Baker D."/>
            <person name="Gharbi K."/>
            <person name="Hall N."/>
            <person name="Watson M."/>
            <person name="Adriaenssens E.M."/>
            <person name="Foster-Nyarko E."/>
            <person name="Jarju S."/>
            <person name="Secka A."/>
            <person name="Antonio M."/>
            <person name="Oren A."/>
            <person name="Chaudhuri R.R."/>
            <person name="La Ragione R."/>
            <person name="Hildebrand F."/>
            <person name="Pallen M.J."/>
        </authorList>
    </citation>
    <scope>NUCLEOTIDE SEQUENCE</scope>
    <source>
        <strain evidence="4">1719</strain>
    </source>
</reference>
<gene>
    <name evidence="4" type="ORF">H9853_01590</name>
</gene>
<comment type="caution">
    <text evidence="4">The sequence shown here is derived from an EMBL/GenBank/DDBJ whole genome shotgun (WGS) entry which is preliminary data.</text>
</comment>
<organism evidence="4 5">
    <name type="scientific">Candidatus Sphingobacterium stercoripullorum</name>
    <dbReference type="NCBI Taxonomy" id="2838759"/>
    <lineage>
        <taxon>Bacteria</taxon>
        <taxon>Pseudomonadati</taxon>
        <taxon>Bacteroidota</taxon>
        <taxon>Sphingobacteriia</taxon>
        <taxon>Sphingobacteriales</taxon>
        <taxon>Sphingobacteriaceae</taxon>
        <taxon>Sphingobacterium</taxon>
    </lineage>
</organism>
<sequence>MVEIIKSLAEKFEDKLVAFRRHLHQNPELSFQEYNTSKFIQKALTELGVPFQVIGSTGVVGQIEGSLQPTSERVIALRADIDALPIQEIPGRAYGSSNQGVMHACGHDMHTASLLGAAYILTQLKQSFSGTIKLVFQPAEEKIPGGAQLLIKEGVLKDPPVETMVGQHVQPSLEVGKIGFRSGKYMASVDELFLRVRGKGGHGALPHLVVDPIVVASQVVLACQQVVSRMNDPRIPSVLSWGYIKGEGAHNVIPDAVELSGTFRTFDEEWRIQAHQKIKSLVTGICESLGATCDFEIKQGYPFLFNDIELTGKLQNYAKAYFGAENVVDLDIWTASEDFAYYSHEVPSCFYRIGTGNKDKGINSPVHTSNFDIDESSLKLGAGAISYFALMQLLER</sequence>
<evidence type="ECO:0000256" key="2">
    <source>
        <dbReference type="PIRSR" id="PIRSR005962-1"/>
    </source>
</evidence>
<dbReference type="Proteomes" id="UP000824156">
    <property type="component" value="Unassembled WGS sequence"/>
</dbReference>
<evidence type="ECO:0000259" key="3">
    <source>
        <dbReference type="Pfam" id="PF07687"/>
    </source>
</evidence>
<proteinExistence type="predicted"/>
<comment type="cofactor">
    <cofactor evidence="2">
        <name>Mn(2+)</name>
        <dbReference type="ChEBI" id="CHEBI:29035"/>
    </cofactor>
    <text evidence="2">The Mn(2+) ion enhances activity.</text>
</comment>
<dbReference type="Gene3D" id="3.40.630.10">
    <property type="entry name" value="Zn peptidases"/>
    <property type="match status" value="1"/>
</dbReference>
<dbReference type="Pfam" id="PF01546">
    <property type="entry name" value="Peptidase_M20"/>
    <property type="match status" value="1"/>
</dbReference>
<feature type="binding site" evidence="2">
    <location>
        <position position="367"/>
    </location>
    <ligand>
        <name>Mn(2+)</name>
        <dbReference type="ChEBI" id="CHEBI:29035"/>
        <label>2</label>
    </ligand>
</feature>
<dbReference type="Pfam" id="PF07687">
    <property type="entry name" value="M20_dimer"/>
    <property type="match status" value="1"/>
</dbReference>
<dbReference type="CDD" id="cd03886">
    <property type="entry name" value="M20_Acy1"/>
    <property type="match status" value="1"/>
</dbReference>
<accession>A0A9D1W6P6</accession>
<dbReference type="InterPro" id="IPR002933">
    <property type="entry name" value="Peptidase_M20"/>
</dbReference>
<feature type="domain" description="Peptidase M20 dimerisation" evidence="3">
    <location>
        <begin position="194"/>
        <end position="282"/>
    </location>
</feature>
<dbReference type="NCBIfam" id="TIGR01891">
    <property type="entry name" value="amidohydrolases"/>
    <property type="match status" value="1"/>
</dbReference>
<dbReference type="GO" id="GO:0019877">
    <property type="term" value="P:diaminopimelate biosynthetic process"/>
    <property type="evidence" value="ECO:0007669"/>
    <property type="project" value="UniProtKB-ARBA"/>
</dbReference>
<dbReference type="Gene3D" id="3.30.70.360">
    <property type="match status" value="1"/>
</dbReference>
<dbReference type="SUPFAM" id="SSF55031">
    <property type="entry name" value="Bacterial exopeptidase dimerisation domain"/>
    <property type="match status" value="1"/>
</dbReference>
<dbReference type="GO" id="GO:0046872">
    <property type="term" value="F:metal ion binding"/>
    <property type="evidence" value="ECO:0007669"/>
    <property type="project" value="UniProtKB-KW"/>
</dbReference>
<feature type="binding site" evidence="2">
    <location>
        <position position="141"/>
    </location>
    <ligand>
        <name>Mn(2+)</name>
        <dbReference type="ChEBI" id="CHEBI:29035"/>
        <label>2</label>
    </ligand>
</feature>
<dbReference type="FunFam" id="3.30.70.360:FF:000001">
    <property type="entry name" value="N-acetyldiaminopimelate deacetylase"/>
    <property type="match status" value="1"/>
</dbReference>
<reference evidence="4" key="2">
    <citation type="submission" date="2021-04" db="EMBL/GenBank/DDBJ databases">
        <authorList>
            <person name="Gilroy R."/>
        </authorList>
    </citation>
    <scope>NUCLEOTIDE SEQUENCE</scope>
    <source>
        <strain evidence="4">1719</strain>
    </source>
</reference>
<keyword evidence="2" id="KW-0479">Metal-binding</keyword>
<dbReference type="PANTHER" id="PTHR11014">
    <property type="entry name" value="PEPTIDASE M20 FAMILY MEMBER"/>
    <property type="match status" value="1"/>
</dbReference>
<dbReference type="InterPro" id="IPR036264">
    <property type="entry name" value="Bact_exopeptidase_dim_dom"/>
</dbReference>
<feature type="binding site" evidence="2">
    <location>
        <position position="168"/>
    </location>
    <ligand>
        <name>Mn(2+)</name>
        <dbReference type="ChEBI" id="CHEBI:29035"/>
        <label>2</label>
    </ligand>
</feature>
<dbReference type="GO" id="GO:0050118">
    <property type="term" value="F:N-acetyldiaminopimelate deacetylase activity"/>
    <property type="evidence" value="ECO:0007669"/>
    <property type="project" value="UniProtKB-ARBA"/>
</dbReference>
<dbReference type="SUPFAM" id="SSF53187">
    <property type="entry name" value="Zn-dependent exopeptidases"/>
    <property type="match status" value="1"/>
</dbReference>
<feature type="binding site" evidence="2">
    <location>
        <position position="105"/>
    </location>
    <ligand>
        <name>Mn(2+)</name>
        <dbReference type="ChEBI" id="CHEBI:29035"/>
        <label>2</label>
    </ligand>
</feature>
<dbReference type="PIRSF" id="PIRSF005962">
    <property type="entry name" value="Pept_M20D_amidohydro"/>
    <property type="match status" value="1"/>
</dbReference>
<feature type="binding site" evidence="2">
    <location>
        <position position="107"/>
    </location>
    <ligand>
        <name>Mn(2+)</name>
        <dbReference type="ChEBI" id="CHEBI:29035"/>
        <label>2</label>
    </ligand>
</feature>
<keyword evidence="2" id="KW-0464">Manganese</keyword>
<dbReference type="EMBL" id="DXEZ01000045">
    <property type="protein sequence ID" value="HIX53691.1"/>
    <property type="molecule type" value="Genomic_DNA"/>
</dbReference>
<evidence type="ECO:0000313" key="4">
    <source>
        <dbReference type="EMBL" id="HIX53691.1"/>
    </source>
</evidence>
<keyword evidence="1" id="KW-0378">Hydrolase</keyword>
<evidence type="ECO:0000313" key="5">
    <source>
        <dbReference type="Proteomes" id="UP000824156"/>
    </source>
</evidence>
<evidence type="ECO:0000256" key="1">
    <source>
        <dbReference type="ARBA" id="ARBA00022801"/>
    </source>
</evidence>